<dbReference type="Pfam" id="PF24568">
    <property type="entry name" value="CC_PcsB"/>
    <property type="match status" value="1"/>
</dbReference>
<feature type="signal peptide" evidence="4">
    <location>
        <begin position="1"/>
        <end position="27"/>
    </location>
</feature>
<feature type="region of interest" description="Disordered" evidence="3">
    <location>
        <begin position="259"/>
        <end position="325"/>
    </location>
</feature>
<dbReference type="AlphaFoldDB" id="A0A7W8HAN3"/>
<evidence type="ECO:0000259" key="6">
    <source>
        <dbReference type="Pfam" id="PF24568"/>
    </source>
</evidence>
<evidence type="ECO:0000259" key="5">
    <source>
        <dbReference type="Pfam" id="PF01551"/>
    </source>
</evidence>
<dbReference type="Gene3D" id="6.10.250.3150">
    <property type="match status" value="1"/>
</dbReference>
<dbReference type="InterPro" id="IPR057309">
    <property type="entry name" value="PcsB_CC"/>
</dbReference>
<gene>
    <name evidence="7" type="ORF">HNP82_001341</name>
</gene>
<keyword evidence="7" id="KW-0378">Hydrolase</keyword>
<name>A0A7W8HAN3_9FIRM</name>
<keyword evidence="1 4" id="KW-0732">Signal</keyword>
<protein>
    <submittedName>
        <fullName evidence="7">Murein DD-endopeptidase MepM/ murein hydrolase activator NlpD</fullName>
    </submittedName>
</protein>
<dbReference type="SUPFAM" id="SSF51261">
    <property type="entry name" value="Duplicated hybrid motif"/>
    <property type="match status" value="1"/>
</dbReference>
<feature type="domain" description="M23ase beta-sheet core" evidence="5">
    <location>
        <begin position="358"/>
        <end position="452"/>
    </location>
</feature>
<dbReference type="InterPro" id="IPR011055">
    <property type="entry name" value="Dup_hybrid_motif"/>
</dbReference>
<sequence length="456" mass="48247">MGSKVLRTLKAAVAFSLVFSLSVPAFAAGSTKEEVQQTLSELQSQKAALESRLSDLQANKADTESYIAQLDTELTAVYEEIQRISSELDQTEADLAQTQEDLQVAKDKEAEQYEALKARIRAMYEAGDTSMMEIFMQAEDIATILNATEYISRISDYDNALLEALNETRLQIEALEAQLEQQKAELENLKTQQESKQEELQMVMDAKQAELGEIEGSIGDAYDGIYSTEAEIAENKQILADIEYQEELQRQAELKRQQEEAARKKAEEEALKQQQAAASQNNSQNSSTSASGSSSSSGSTSTSTSTGSSSTGSTGSSSTGSSSSAGTATGGFIWPCAGGYISSGFGGRVSPTAGASSNHQGIDIAAGSGTAIYAADGGVVTTVSYSAARGNYVVVSHGNGLSTLYQHCSSVSASVGQSVSQGDVIAYVGSTGYSTGPHLHFEVWVNGTPVNPASYI</sequence>
<dbReference type="RefSeq" id="WP_183772749.1">
    <property type="nucleotide sequence ID" value="NZ_JACHFW010000004.1"/>
</dbReference>
<dbReference type="Pfam" id="PF01551">
    <property type="entry name" value="Peptidase_M23"/>
    <property type="match status" value="1"/>
</dbReference>
<accession>A0A7W8HAN3</accession>
<dbReference type="InterPro" id="IPR016047">
    <property type="entry name" value="M23ase_b-sheet_dom"/>
</dbReference>
<dbReference type="Gene3D" id="2.70.70.10">
    <property type="entry name" value="Glucose Permease (Domain IIA)"/>
    <property type="match status" value="1"/>
</dbReference>
<dbReference type="PANTHER" id="PTHR21666">
    <property type="entry name" value="PEPTIDASE-RELATED"/>
    <property type="match status" value="1"/>
</dbReference>
<evidence type="ECO:0000256" key="2">
    <source>
        <dbReference type="SAM" id="Coils"/>
    </source>
</evidence>
<dbReference type="PANTHER" id="PTHR21666:SF289">
    <property type="entry name" value="L-ALA--D-GLU ENDOPEPTIDASE"/>
    <property type="match status" value="1"/>
</dbReference>
<dbReference type="EMBL" id="JACHFW010000004">
    <property type="protein sequence ID" value="MBB5264230.1"/>
    <property type="molecule type" value="Genomic_DNA"/>
</dbReference>
<evidence type="ECO:0000313" key="8">
    <source>
        <dbReference type="Proteomes" id="UP000543642"/>
    </source>
</evidence>
<proteinExistence type="predicted"/>
<feature type="chain" id="PRO_5030719527" evidence="4">
    <location>
        <begin position="28"/>
        <end position="456"/>
    </location>
</feature>
<evidence type="ECO:0000256" key="1">
    <source>
        <dbReference type="ARBA" id="ARBA00022729"/>
    </source>
</evidence>
<evidence type="ECO:0000256" key="3">
    <source>
        <dbReference type="SAM" id="MobiDB-lite"/>
    </source>
</evidence>
<dbReference type="InterPro" id="IPR050570">
    <property type="entry name" value="Cell_wall_metabolism_enzyme"/>
</dbReference>
<keyword evidence="2" id="KW-0175">Coiled coil</keyword>
<comment type="caution">
    <text evidence="7">The sequence shown here is derived from an EMBL/GenBank/DDBJ whole genome shotgun (WGS) entry which is preliminary data.</text>
</comment>
<evidence type="ECO:0000256" key="4">
    <source>
        <dbReference type="SAM" id="SignalP"/>
    </source>
</evidence>
<feature type="domain" description="Peptidoglycan hydrolase PcsB coiled-coil" evidence="6">
    <location>
        <begin position="105"/>
        <end position="173"/>
    </location>
</feature>
<feature type="compositionally biased region" description="Basic and acidic residues" evidence="3">
    <location>
        <begin position="259"/>
        <end position="271"/>
    </location>
</feature>
<dbReference type="Proteomes" id="UP000543642">
    <property type="component" value="Unassembled WGS sequence"/>
</dbReference>
<organism evidence="7 8">
    <name type="scientific">Catenibacillus scindens</name>
    <dbReference type="NCBI Taxonomy" id="673271"/>
    <lineage>
        <taxon>Bacteria</taxon>
        <taxon>Bacillati</taxon>
        <taxon>Bacillota</taxon>
        <taxon>Clostridia</taxon>
        <taxon>Lachnospirales</taxon>
        <taxon>Lachnospiraceae</taxon>
        <taxon>Catenibacillus</taxon>
    </lineage>
</organism>
<reference evidence="7 8" key="1">
    <citation type="submission" date="2020-08" db="EMBL/GenBank/DDBJ databases">
        <title>Genomic Encyclopedia of Type Strains, Phase IV (KMG-IV): sequencing the most valuable type-strain genomes for metagenomic binning, comparative biology and taxonomic classification.</title>
        <authorList>
            <person name="Goeker M."/>
        </authorList>
    </citation>
    <scope>NUCLEOTIDE SEQUENCE [LARGE SCALE GENOMIC DNA]</scope>
    <source>
        <strain evidence="7 8">DSM 106146</strain>
    </source>
</reference>
<feature type="coiled-coil region" evidence="2">
    <location>
        <begin position="158"/>
        <end position="206"/>
    </location>
</feature>
<feature type="coiled-coil region" evidence="2">
    <location>
        <begin position="32"/>
        <end position="126"/>
    </location>
</feature>
<dbReference type="CDD" id="cd12797">
    <property type="entry name" value="M23_peptidase"/>
    <property type="match status" value="1"/>
</dbReference>
<feature type="compositionally biased region" description="Low complexity" evidence="3">
    <location>
        <begin position="286"/>
        <end position="325"/>
    </location>
</feature>
<keyword evidence="8" id="KW-1185">Reference proteome</keyword>
<dbReference type="GO" id="GO:0004222">
    <property type="term" value="F:metalloendopeptidase activity"/>
    <property type="evidence" value="ECO:0007669"/>
    <property type="project" value="TreeGrafter"/>
</dbReference>
<evidence type="ECO:0000313" key="7">
    <source>
        <dbReference type="EMBL" id="MBB5264230.1"/>
    </source>
</evidence>